<protein>
    <recommendedName>
        <fullName evidence="5">aralkylamine N-acetyltransferase</fullName>
        <ecNumber evidence="5">2.3.1.87</ecNumber>
    </recommendedName>
</protein>
<comment type="pathway">
    <text evidence="3">Aromatic compound metabolism; melatonin biosynthesis; melatonin from serotonin: step 1/2.</text>
</comment>
<dbReference type="AlphaFoldDB" id="A0A9P0FZC9"/>
<sequence>MSQPEYRVLPVEEKDTEEIMKLLQITFFIDEPMNQAVGLCSDGPCAELDDYCRHCLPEGLSFKAVDKDGKIVGVLVNGKCPLEEPKDGSDYLSLAKQCQNPKFVKILYVLAKREDGCKLWKKFPEEEYLVDVKVAATHPDWRKKGIMNALVKETEKLTKELGIRLLRMDTSSAFSAMSAERLGFTNVYSAKYVDIKLDGQPIIVPEPPHVDDRVYIKTLFDRK</sequence>
<dbReference type="OrthoDB" id="6605633at2759"/>
<organism evidence="14 15">
    <name type="scientific">Chrysodeixis includens</name>
    <name type="common">Soybean looper</name>
    <name type="synonym">Pseudoplusia includens</name>
    <dbReference type="NCBI Taxonomy" id="689277"/>
    <lineage>
        <taxon>Eukaryota</taxon>
        <taxon>Metazoa</taxon>
        <taxon>Ecdysozoa</taxon>
        <taxon>Arthropoda</taxon>
        <taxon>Hexapoda</taxon>
        <taxon>Insecta</taxon>
        <taxon>Pterygota</taxon>
        <taxon>Neoptera</taxon>
        <taxon>Endopterygota</taxon>
        <taxon>Lepidoptera</taxon>
        <taxon>Glossata</taxon>
        <taxon>Ditrysia</taxon>
        <taxon>Noctuoidea</taxon>
        <taxon>Noctuidae</taxon>
        <taxon>Plusiinae</taxon>
        <taxon>Chrysodeixis</taxon>
    </lineage>
</organism>
<evidence type="ECO:0000313" key="14">
    <source>
        <dbReference type="EMBL" id="CAH0625587.1"/>
    </source>
</evidence>
<dbReference type="EMBL" id="LR824010">
    <property type="protein sequence ID" value="CAH0625587.1"/>
    <property type="molecule type" value="Genomic_DNA"/>
</dbReference>
<comment type="catalytic activity">
    <reaction evidence="10">
        <text>serotonin + (9Z)-octadecenoyl-CoA = N-(9Z-octadecenoyl)-serotonin + CoA + H(+)</text>
        <dbReference type="Rhea" id="RHEA:51392"/>
        <dbReference type="ChEBI" id="CHEBI:15378"/>
        <dbReference type="ChEBI" id="CHEBI:57287"/>
        <dbReference type="ChEBI" id="CHEBI:57387"/>
        <dbReference type="ChEBI" id="CHEBI:134064"/>
        <dbReference type="ChEBI" id="CHEBI:350546"/>
    </reaction>
    <physiologicalReaction direction="left-to-right" evidence="10">
        <dbReference type="Rhea" id="RHEA:51393"/>
    </physiologicalReaction>
</comment>
<name>A0A9P0FZC9_CHRIL</name>
<keyword evidence="15" id="KW-1185">Reference proteome</keyword>
<gene>
    <name evidence="14" type="ORF">CINC_LOCUS12156</name>
</gene>
<evidence type="ECO:0000256" key="7">
    <source>
        <dbReference type="ARBA" id="ARBA00050849"/>
    </source>
</evidence>
<accession>A0A9P0FZC9</accession>
<evidence type="ECO:0000256" key="3">
    <source>
        <dbReference type="ARBA" id="ARBA00037926"/>
    </source>
</evidence>
<dbReference type="PANTHER" id="PTHR20905">
    <property type="entry name" value="N-ACETYLTRANSFERASE-RELATED"/>
    <property type="match status" value="1"/>
</dbReference>
<keyword evidence="2" id="KW-0012">Acyltransferase</keyword>
<evidence type="ECO:0000256" key="9">
    <source>
        <dbReference type="ARBA" id="ARBA00051711"/>
    </source>
</evidence>
<comment type="catalytic activity">
    <reaction evidence="12">
        <text>dopamine + hexadecanoyl-CoA = N-hexadecanoyl-dopamine + CoA + H(+)</text>
        <dbReference type="Rhea" id="RHEA:51376"/>
        <dbReference type="ChEBI" id="CHEBI:15378"/>
        <dbReference type="ChEBI" id="CHEBI:57287"/>
        <dbReference type="ChEBI" id="CHEBI:57379"/>
        <dbReference type="ChEBI" id="CHEBI:59905"/>
        <dbReference type="ChEBI" id="CHEBI:134058"/>
    </reaction>
    <physiologicalReaction direction="left-to-right" evidence="12">
        <dbReference type="Rhea" id="RHEA:51377"/>
    </physiologicalReaction>
</comment>
<evidence type="ECO:0000256" key="6">
    <source>
        <dbReference type="ARBA" id="ARBA00050189"/>
    </source>
</evidence>
<evidence type="ECO:0000256" key="10">
    <source>
        <dbReference type="ARBA" id="ARBA00051823"/>
    </source>
</evidence>
<comment type="catalytic activity">
    <reaction evidence="9">
        <text>dopamine + acetyl-CoA = N-acetyldopamine + CoA + H(+)</text>
        <dbReference type="Rhea" id="RHEA:51388"/>
        <dbReference type="ChEBI" id="CHEBI:15378"/>
        <dbReference type="ChEBI" id="CHEBI:57287"/>
        <dbReference type="ChEBI" id="CHEBI:57288"/>
        <dbReference type="ChEBI" id="CHEBI:59905"/>
        <dbReference type="ChEBI" id="CHEBI:125678"/>
    </reaction>
    <physiologicalReaction direction="left-to-right" evidence="9">
        <dbReference type="Rhea" id="RHEA:51389"/>
    </physiologicalReaction>
</comment>
<evidence type="ECO:0000256" key="12">
    <source>
        <dbReference type="ARBA" id="ARBA00052335"/>
    </source>
</evidence>
<evidence type="ECO:0000256" key="11">
    <source>
        <dbReference type="ARBA" id="ARBA00052178"/>
    </source>
</evidence>
<proteinExistence type="inferred from homology"/>
<evidence type="ECO:0000313" key="15">
    <source>
        <dbReference type="Proteomes" id="UP001154114"/>
    </source>
</evidence>
<comment type="catalytic activity">
    <reaction evidence="11">
        <text>serotonin + hexadecanoyl-CoA = N-hexadecanoyl-serotonin + CoA + H(+)</text>
        <dbReference type="Rhea" id="RHEA:51384"/>
        <dbReference type="ChEBI" id="CHEBI:15378"/>
        <dbReference type="ChEBI" id="CHEBI:57287"/>
        <dbReference type="ChEBI" id="CHEBI:57379"/>
        <dbReference type="ChEBI" id="CHEBI:134059"/>
        <dbReference type="ChEBI" id="CHEBI:350546"/>
    </reaction>
    <physiologicalReaction direction="left-to-right" evidence="11">
        <dbReference type="Rhea" id="RHEA:51385"/>
    </physiologicalReaction>
</comment>
<evidence type="ECO:0000256" key="4">
    <source>
        <dbReference type="ARBA" id="ARBA00038182"/>
    </source>
</evidence>
<dbReference type="PANTHER" id="PTHR20905:SF1">
    <property type="entry name" value="AT07410P-RELATED"/>
    <property type="match status" value="1"/>
</dbReference>
<evidence type="ECO:0000256" key="13">
    <source>
        <dbReference type="ARBA" id="ARBA00052491"/>
    </source>
</evidence>
<dbReference type="GO" id="GO:0004059">
    <property type="term" value="F:aralkylamine N-acetyltransferase activity"/>
    <property type="evidence" value="ECO:0007669"/>
    <property type="project" value="UniProtKB-EC"/>
</dbReference>
<comment type="catalytic activity">
    <reaction evidence="13">
        <text>serotonin + acetyl-CoA = N-acetylserotonin + CoA + H(+)</text>
        <dbReference type="Rhea" id="RHEA:25217"/>
        <dbReference type="ChEBI" id="CHEBI:15378"/>
        <dbReference type="ChEBI" id="CHEBI:17697"/>
        <dbReference type="ChEBI" id="CHEBI:57287"/>
        <dbReference type="ChEBI" id="CHEBI:57288"/>
        <dbReference type="ChEBI" id="CHEBI:350546"/>
        <dbReference type="EC" id="2.3.1.87"/>
    </reaction>
    <physiologicalReaction direction="left-to-right" evidence="13">
        <dbReference type="Rhea" id="RHEA:25218"/>
    </physiologicalReaction>
</comment>
<keyword evidence="1" id="KW-0808">Transferase</keyword>
<evidence type="ECO:0000256" key="5">
    <source>
        <dbReference type="ARBA" id="ARBA00039114"/>
    </source>
</evidence>
<evidence type="ECO:0000256" key="1">
    <source>
        <dbReference type="ARBA" id="ARBA00022679"/>
    </source>
</evidence>
<comment type="catalytic activity">
    <reaction evidence="8">
        <text>serotonin + (5Z,8Z,11Z,14Z)-eicosatetraenoyl-CoA = N-[(5Z,8Z,11Z,14Z)-eicosatetraenoyl]-serotonin + CoA + H(+)</text>
        <dbReference type="Rhea" id="RHEA:51396"/>
        <dbReference type="ChEBI" id="CHEBI:15378"/>
        <dbReference type="ChEBI" id="CHEBI:57287"/>
        <dbReference type="ChEBI" id="CHEBI:57368"/>
        <dbReference type="ChEBI" id="CHEBI:132255"/>
        <dbReference type="ChEBI" id="CHEBI:350546"/>
    </reaction>
    <physiologicalReaction direction="left-to-right" evidence="8">
        <dbReference type="Rhea" id="RHEA:51397"/>
    </physiologicalReaction>
</comment>
<reference evidence="14" key="1">
    <citation type="submission" date="2021-12" db="EMBL/GenBank/DDBJ databases">
        <authorList>
            <person name="King R."/>
        </authorList>
    </citation>
    <scope>NUCLEOTIDE SEQUENCE</scope>
</reference>
<comment type="catalytic activity">
    <reaction evidence="7">
        <text>serotonin + octadecanoyl-CoA = N-octadecanoyl-serotonin + CoA + H(+)</text>
        <dbReference type="Rhea" id="RHEA:51400"/>
        <dbReference type="ChEBI" id="CHEBI:15378"/>
        <dbReference type="ChEBI" id="CHEBI:57287"/>
        <dbReference type="ChEBI" id="CHEBI:57394"/>
        <dbReference type="ChEBI" id="CHEBI:134065"/>
        <dbReference type="ChEBI" id="CHEBI:350546"/>
    </reaction>
    <physiologicalReaction direction="left-to-right" evidence="7">
        <dbReference type="Rhea" id="RHEA:51401"/>
    </physiologicalReaction>
</comment>
<dbReference type="Proteomes" id="UP001154114">
    <property type="component" value="Chromosome 7"/>
</dbReference>
<dbReference type="SUPFAM" id="SSF55729">
    <property type="entry name" value="Acyl-CoA N-acyltransferases (Nat)"/>
    <property type="match status" value="1"/>
</dbReference>
<comment type="catalytic activity">
    <reaction evidence="6">
        <text>dopamine + (9Z)-octadecenoyl-CoA = N-(9Z-octadecanoyl)-dopamine + CoA + H(+)</text>
        <dbReference type="Rhea" id="RHEA:51380"/>
        <dbReference type="ChEBI" id="CHEBI:15378"/>
        <dbReference type="ChEBI" id="CHEBI:31883"/>
        <dbReference type="ChEBI" id="CHEBI:57287"/>
        <dbReference type="ChEBI" id="CHEBI:57387"/>
        <dbReference type="ChEBI" id="CHEBI:59905"/>
    </reaction>
    <physiologicalReaction direction="left-to-right" evidence="6">
        <dbReference type="Rhea" id="RHEA:51381"/>
    </physiologicalReaction>
</comment>
<dbReference type="Gene3D" id="3.40.630.30">
    <property type="match status" value="1"/>
</dbReference>
<dbReference type="CDD" id="cd04301">
    <property type="entry name" value="NAT_SF"/>
    <property type="match status" value="1"/>
</dbReference>
<dbReference type="EC" id="2.3.1.87" evidence="5"/>
<dbReference type="FunFam" id="3.40.630.30:FF:000046">
    <property type="entry name" value="Dopamine N-acetyltransferase"/>
    <property type="match status" value="1"/>
</dbReference>
<evidence type="ECO:0000256" key="2">
    <source>
        <dbReference type="ARBA" id="ARBA00023315"/>
    </source>
</evidence>
<evidence type="ECO:0000256" key="8">
    <source>
        <dbReference type="ARBA" id="ARBA00051284"/>
    </source>
</evidence>
<comment type="similarity">
    <text evidence="4">Belongs to the acetyltransferase family. AANAT subfamily.</text>
</comment>
<dbReference type="InterPro" id="IPR016181">
    <property type="entry name" value="Acyl_CoA_acyltransferase"/>
</dbReference>